<dbReference type="Pfam" id="PF04087">
    <property type="entry name" value="DUF389"/>
    <property type="match status" value="1"/>
</dbReference>
<feature type="transmembrane region" description="Helical" evidence="2">
    <location>
        <begin position="155"/>
        <end position="172"/>
    </location>
</feature>
<dbReference type="NCBIfam" id="TIGR00341">
    <property type="entry name" value="TIGR00341 family protein"/>
    <property type="match status" value="1"/>
</dbReference>
<keyword evidence="2" id="KW-1133">Transmembrane helix</keyword>
<protein>
    <submittedName>
        <fullName evidence="3">Putative hydrophobic protein (TIGR00341 family)</fullName>
    </submittedName>
</protein>
<feature type="transmembrane region" description="Helical" evidence="2">
    <location>
        <begin position="184"/>
        <end position="205"/>
    </location>
</feature>
<dbReference type="AlphaFoldDB" id="A0A2M9D1F9"/>
<organism evidence="3 4">
    <name type="scientific">Sediminihabitans luteus</name>
    <dbReference type="NCBI Taxonomy" id="1138585"/>
    <lineage>
        <taxon>Bacteria</taxon>
        <taxon>Bacillati</taxon>
        <taxon>Actinomycetota</taxon>
        <taxon>Actinomycetes</taxon>
        <taxon>Micrococcales</taxon>
        <taxon>Cellulomonadaceae</taxon>
        <taxon>Sediminihabitans</taxon>
    </lineage>
</organism>
<dbReference type="PANTHER" id="PTHR20992:SF9">
    <property type="entry name" value="AT15442P-RELATED"/>
    <property type="match status" value="1"/>
</dbReference>
<dbReference type="RefSeq" id="WP_100422138.1">
    <property type="nucleotide sequence ID" value="NZ_BOOX01000010.1"/>
</dbReference>
<dbReference type="Proteomes" id="UP000231693">
    <property type="component" value="Unassembled WGS sequence"/>
</dbReference>
<dbReference type="PANTHER" id="PTHR20992">
    <property type="entry name" value="AT15442P-RELATED"/>
    <property type="match status" value="1"/>
</dbReference>
<evidence type="ECO:0000313" key="3">
    <source>
        <dbReference type="EMBL" id="PJJ77828.1"/>
    </source>
</evidence>
<dbReference type="EMBL" id="PGFE01000001">
    <property type="protein sequence ID" value="PJJ77828.1"/>
    <property type="molecule type" value="Genomic_DNA"/>
</dbReference>
<evidence type="ECO:0000256" key="1">
    <source>
        <dbReference type="SAM" id="MobiDB-lite"/>
    </source>
</evidence>
<accession>A0A2M9D1F9</accession>
<reference evidence="3 4" key="1">
    <citation type="submission" date="2017-11" db="EMBL/GenBank/DDBJ databases">
        <title>Genomic Encyclopedia of Archaeal and Bacterial Type Strains, Phase II (KMG-II): From Individual Species to Whole Genera.</title>
        <authorList>
            <person name="Goeker M."/>
        </authorList>
    </citation>
    <scope>NUCLEOTIDE SEQUENCE [LARGE SCALE GENOMIC DNA]</scope>
    <source>
        <strain evidence="3 4">DSM 25478</strain>
    </source>
</reference>
<name>A0A2M9D1F9_9CELL</name>
<keyword evidence="2" id="KW-0472">Membrane</keyword>
<evidence type="ECO:0000313" key="4">
    <source>
        <dbReference type="Proteomes" id="UP000231693"/>
    </source>
</evidence>
<comment type="caution">
    <text evidence="3">The sequence shown here is derived from an EMBL/GenBank/DDBJ whole genome shotgun (WGS) entry which is preliminary data.</text>
</comment>
<feature type="transmembrane region" description="Helical" evidence="2">
    <location>
        <begin position="256"/>
        <end position="273"/>
    </location>
</feature>
<dbReference type="OrthoDB" id="9790659at2"/>
<evidence type="ECO:0000256" key="2">
    <source>
        <dbReference type="SAM" id="Phobius"/>
    </source>
</evidence>
<gene>
    <name evidence="3" type="ORF">CLV28_1054</name>
</gene>
<feature type="transmembrane region" description="Helical" evidence="2">
    <location>
        <begin position="58"/>
        <end position="76"/>
    </location>
</feature>
<keyword evidence="4" id="KW-1185">Reference proteome</keyword>
<sequence length="361" mass="36833">MSTVVDPTDSAAAADRPPTPAGRRRTFTLVPANQRRSLDELVDRLDLDAGDTRAKRSAFWAMLTLSGIIAISGVITDSTATVIGAMIIAPLSTPILGMGIGIVTGRAGHVGRSALYVLTGVALVVAMGFLAALALPATSDVLTNPQVTGRTSPGVLDLVAAFATGFAGSIALSRKDLGDVLPGIAIAISLVPPLGVVGVCLGSGAPALAAGALLLFLSNVVALVIASTVVFVAASYGRDALGAQETAEGVARRKRAYVAIGAVAVVVAVPMIVNTVSVTLQAVWAGQVKGAAERWLAETPGATVEDVSWQGDEIIVSVRSPEALPDVDDLQTTVDDLVPLDPDVVVLHTVGERVTEQRAGE</sequence>
<feature type="transmembrane region" description="Helical" evidence="2">
    <location>
        <begin position="115"/>
        <end position="135"/>
    </location>
</feature>
<feature type="transmembrane region" description="Helical" evidence="2">
    <location>
        <begin position="82"/>
        <end position="103"/>
    </location>
</feature>
<feature type="region of interest" description="Disordered" evidence="1">
    <location>
        <begin position="1"/>
        <end position="24"/>
    </location>
</feature>
<dbReference type="InterPro" id="IPR005240">
    <property type="entry name" value="DUF389"/>
</dbReference>
<feature type="transmembrane region" description="Helical" evidence="2">
    <location>
        <begin position="211"/>
        <end position="236"/>
    </location>
</feature>
<proteinExistence type="predicted"/>
<keyword evidence="2" id="KW-0812">Transmembrane</keyword>